<dbReference type="PATRIC" id="fig|1238182.3.peg.4308"/>
<evidence type="ECO:0008006" key="4">
    <source>
        <dbReference type="Google" id="ProtNLM"/>
    </source>
</evidence>
<dbReference type="EMBL" id="ANHY01000030">
    <property type="protein sequence ID" value="EKV26465.1"/>
    <property type="molecule type" value="Genomic_DNA"/>
</dbReference>
<dbReference type="eggNOG" id="COG3820">
    <property type="taxonomic scope" value="Bacteria"/>
</dbReference>
<dbReference type="RefSeq" id="WP_009542748.1">
    <property type="nucleotide sequence ID" value="NZ_ANHY01000030.1"/>
</dbReference>
<feature type="compositionally biased region" description="Low complexity" evidence="1">
    <location>
        <begin position="179"/>
        <end position="191"/>
    </location>
</feature>
<sequence>MALPLMPKATAVWLVENTALTFDQIAEFCGMHELEVQAIADGEVATGIVGADPIANGQLSREEIERCEKNPDARLKLRVSDIPTPQQRSKGARYTPVSKRHDRPDAIAWLLKHHPELSDAQLSKLIGTTKPTINAVRDRTHWNSAAIKPRNPVTLGLCSEADLEKALIIAAPRRKQLEAEQAPEPEVQPVQMDEPSIEKVFGRDAQHGDQAPEPEEMNPEDVFESRSSSEE</sequence>
<dbReference type="InterPro" id="IPR010421">
    <property type="entry name" value="TrcR"/>
</dbReference>
<evidence type="ECO:0000256" key="1">
    <source>
        <dbReference type="SAM" id="MobiDB-lite"/>
    </source>
</evidence>
<proteinExistence type="predicted"/>
<comment type="caution">
    <text evidence="2">The sequence shown here is derived from an EMBL/GenBank/DDBJ whole genome shotgun (WGS) entry which is preliminary data.</text>
</comment>
<protein>
    <recommendedName>
        <fullName evidence="4">Cytoplasmic protein</fullName>
    </recommendedName>
</protein>
<dbReference type="OrthoDB" id="9789843at2"/>
<dbReference type="Pfam" id="PF06242">
    <property type="entry name" value="TrcR"/>
    <property type="match status" value="1"/>
</dbReference>
<evidence type="ECO:0000313" key="2">
    <source>
        <dbReference type="EMBL" id="EKV26465.1"/>
    </source>
</evidence>
<feature type="region of interest" description="Disordered" evidence="1">
    <location>
        <begin position="177"/>
        <end position="231"/>
    </location>
</feature>
<keyword evidence="3" id="KW-1185">Reference proteome</keyword>
<reference evidence="2 3" key="1">
    <citation type="journal article" date="2013" name="Genome Announc.">
        <title>Draft Genome Sequence of an Alphaproteobacterium, Caenispirillum salinarum AK4(T), Isolated from a Solar Saltern.</title>
        <authorList>
            <person name="Khatri I."/>
            <person name="Singh A."/>
            <person name="Korpole S."/>
            <person name="Pinnaka A.K."/>
            <person name="Subramanian S."/>
        </authorList>
    </citation>
    <scope>NUCLEOTIDE SEQUENCE [LARGE SCALE GENOMIC DNA]</scope>
    <source>
        <strain evidence="2 3">AK4</strain>
    </source>
</reference>
<dbReference type="Proteomes" id="UP000009881">
    <property type="component" value="Unassembled WGS sequence"/>
</dbReference>
<evidence type="ECO:0000313" key="3">
    <source>
        <dbReference type="Proteomes" id="UP000009881"/>
    </source>
</evidence>
<dbReference type="AlphaFoldDB" id="K9GKB2"/>
<feature type="compositionally biased region" description="Acidic residues" evidence="1">
    <location>
        <begin position="212"/>
        <end position="222"/>
    </location>
</feature>
<name>K9GKB2_9PROT</name>
<gene>
    <name evidence="2" type="ORF">C882_2757</name>
</gene>
<organism evidence="2 3">
    <name type="scientific">Caenispirillum salinarum AK4</name>
    <dbReference type="NCBI Taxonomy" id="1238182"/>
    <lineage>
        <taxon>Bacteria</taxon>
        <taxon>Pseudomonadati</taxon>
        <taxon>Pseudomonadota</taxon>
        <taxon>Alphaproteobacteria</taxon>
        <taxon>Rhodospirillales</taxon>
        <taxon>Novispirillaceae</taxon>
        <taxon>Caenispirillum</taxon>
    </lineage>
</organism>
<accession>K9GKB2</accession>
<dbReference type="STRING" id="1238182.C882_2757"/>
<feature type="compositionally biased region" description="Basic and acidic residues" evidence="1">
    <location>
        <begin position="196"/>
        <end position="207"/>
    </location>
</feature>